<name>A0AA85FGD8_9TREM</name>
<reference evidence="2" key="1">
    <citation type="submission" date="2022-06" db="EMBL/GenBank/DDBJ databases">
        <authorList>
            <person name="Berger JAMES D."/>
            <person name="Berger JAMES D."/>
        </authorList>
    </citation>
    <scope>NUCLEOTIDE SEQUENCE [LARGE SCALE GENOMIC DNA]</scope>
</reference>
<keyword evidence="2" id="KW-1185">Reference proteome</keyword>
<dbReference type="Proteomes" id="UP000050792">
    <property type="component" value="Unassembled WGS sequence"/>
</dbReference>
<feature type="compositionally biased region" description="Polar residues" evidence="1">
    <location>
        <begin position="321"/>
        <end position="332"/>
    </location>
</feature>
<organism evidence="2 3">
    <name type="scientific">Schistosoma rodhaini</name>
    <dbReference type="NCBI Taxonomy" id="6188"/>
    <lineage>
        <taxon>Eukaryota</taxon>
        <taxon>Metazoa</taxon>
        <taxon>Spiralia</taxon>
        <taxon>Lophotrochozoa</taxon>
        <taxon>Platyhelminthes</taxon>
        <taxon>Trematoda</taxon>
        <taxon>Digenea</taxon>
        <taxon>Strigeidida</taxon>
        <taxon>Schistosomatoidea</taxon>
        <taxon>Schistosomatidae</taxon>
        <taxon>Schistosoma</taxon>
    </lineage>
</organism>
<feature type="region of interest" description="Disordered" evidence="1">
    <location>
        <begin position="365"/>
        <end position="404"/>
    </location>
</feature>
<accession>A0AA85FGD8</accession>
<evidence type="ECO:0000256" key="1">
    <source>
        <dbReference type="SAM" id="MobiDB-lite"/>
    </source>
</evidence>
<protein>
    <submittedName>
        <fullName evidence="3">Uncharacterized protein</fullName>
    </submittedName>
</protein>
<feature type="region of interest" description="Disordered" evidence="1">
    <location>
        <begin position="1"/>
        <end position="53"/>
    </location>
</feature>
<feature type="region of interest" description="Disordered" evidence="1">
    <location>
        <begin position="308"/>
        <end position="340"/>
    </location>
</feature>
<feature type="compositionally biased region" description="Polar residues" evidence="1">
    <location>
        <begin position="386"/>
        <end position="397"/>
    </location>
</feature>
<evidence type="ECO:0000313" key="3">
    <source>
        <dbReference type="WBParaSite" id="SRDH1_46870.1"/>
    </source>
</evidence>
<evidence type="ECO:0000313" key="2">
    <source>
        <dbReference type="Proteomes" id="UP000050792"/>
    </source>
</evidence>
<sequence length="614" mass="69922">MSINLGKRNISPAFKPTKRSKSVTPKTEDSVPENDKHLSFEPHSTYPQVSLTLPDPLSNNPSISSCSMPTVRLVDIKSEMPTCIKKSTQSTRPHALLRPRSNIPKTKESNSVSHVYENADIRQLQNSLAEIYSRLNQLAPLTHIWGINTDKNLEQLTKAECILDFVAEEVPKRMMSSHNAVVYNLPDRIHPNKLRDICLKACDMLKVNCQVIRLRRKSDRLTRPLLFKFGCCNDAKQFIDLSKNISSLVPYKSIKVTPDLTPCQRRIRRREAIESYDRVIVKTQQKTVCNKMIDIKRMDNKHDVISQTTSPSVDLDESADQKSFNKIRSPSVTKRRDGISDPGCSLSIIPKCAPCNETHPTKHIHVKIGSPRDTPQGDSNEPKFISQRQRNSSSLTKKTGEIKSKIRNRGTRKIEANCSVDIPTTVNRFYPLISCNFPSTPRTMGSTLERNKPFYTHTHKNYQNTDHYTHLLKPKTVNKHGNYRFLTPHPMYIPQNHNCNYSQNENFPVSTHHMKTASIYNNGRNHFQLRASDPSHARTSANSYNRGYELNHQNCLAYNSTLYSQHVPDFFGIRPLVAPLLKHIALVISNQVRNINSLPPYSSHQKVLPPFPPG</sequence>
<proteinExistence type="predicted"/>
<dbReference type="AlphaFoldDB" id="A0AA85FGD8"/>
<dbReference type="WBParaSite" id="SRDH1_46870.1">
    <property type="protein sequence ID" value="SRDH1_46870.1"/>
    <property type="gene ID" value="SRDH1_46870"/>
</dbReference>
<reference evidence="3" key="2">
    <citation type="submission" date="2023-11" db="UniProtKB">
        <authorList>
            <consortium name="WormBaseParasite"/>
        </authorList>
    </citation>
    <scope>IDENTIFICATION</scope>
</reference>
<feature type="compositionally biased region" description="Basic and acidic residues" evidence="1">
    <location>
        <begin position="26"/>
        <end position="40"/>
    </location>
</feature>